<dbReference type="AlphaFoldDB" id="A0A5B7KQ18"/>
<feature type="compositionally biased region" description="Basic and acidic residues" evidence="1">
    <location>
        <begin position="1"/>
        <end position="15"/>
    </location>
</feature>
<comment type="caution">
    <text evidence="2">The sequence shown here is derived from an EMBL/GenBank/DDBJ whole genome shotgun (WGS) entry which is preliminary data.</text>
</comment>
<evidence type="ECO:0000256" key="1">
    <source>
        <dbReference type="SAM" id="MobiDB-lite"/>
    </source>
</evidence>
<evidence type="ECO:0000313" key="2">
    <source>
        <dbReference type="EMBL" id="MPD06975.1"/>
    </source>
</evidence>
<proteinExistence type="predicted"/>
<reference evidence="2 3" key="1">
    <citation type="submission" date="2019-05" db="EMBL/GenBank/DDBJ databases">
        <title>Another draft genome of Portunus trituberculatus and its Hox gene families provides insights of decapod evolution.</title>
        <authorList>
            <person name="Jeong J.-H."/>
            <person name="Song I."/>
            <person name="Kim S."/>
            <person name="Choi T."/>
            <person name="Kim D."/>
            <person name="Ryu S."/>
            <person name="Kim W."/>
        </authorList>
    </citation>
    <scope>NUCLEOTIDE SEQUENCE [LARGE SCALE GENOMIC DNA]</scope>
    <source>
        <tissue evidence="2">Muscle</tissue>
    </source>
</reference>
<sequence>MKEQREAEGRMDGWIREGMQQGRGVMGRVGQGRPRVSLIPQTQGTRCQKLDLLPGLHSGIIKHGLLMKTPVLAVFSRHKHTIKFSTGGR</sequence>
<keyword evidence="3" id="KW-1185">Reference proteome</keyword>
<gene>
    <name evidence="2" type="ORF">E2C01_102814</name>
</gene>
<organism evidence="2 3">
    <name type="scientific">Portunus trituberculatus</name>
    <name type="common">Swimming crab</name>
    <name type="synonym">Neptunus trituberculatus</name>
    <dbReference type="NCBI Taxonomy" id="210409"/>
    <lineage>
        <taxon>Eukaryota</taxon>
        <taxon>Metazoa</taxon>
        <taxon>Ecdysozoa</taxon>
        <taxon>Arthropoda</taxon>
        <taxon>Crustacea</taxon>
        <taxon>Multicrustacea</taxon>
        <taxon>Malacostraca</taxon>
        <taxon>Eumalacostraca</taxon>
        <taxon>Eucarida</taxon>
        <taxon>Decapoda</taxon>
        <taxon>Pleocyemata</taxon>
        <taxon>Brachyura</taxon>
        <taxon>Eubrachyura</taxon>
        <taxon>Portunoidea</taxon>
        <taxon>Portunidae</taxon>
        <taxon>Portuninae</taxon>
        <taxon>Portunus</taxon>
    </lineage>
</organism>
<feature type="region of interest" description="Disordered" evidence="1">
    <location>
        <begin position="1"/>
        <end position="31"/>
    </location>
</feature>
<protein>
    <submittedName>
        <fullName evidence="2">Uncharacterized protein</fullName>
    </submittedName>
</protein>
<name>A0A5B7KQ18_PORTR</name>
<evidence type="ECO:0000313" key="3">
    <source>
        <dbReference type="Proteomes" id="UP000324222"/>
    </source>
</evidence>
<dbReference type="Proteomes" id="UP000324222">
    <property type="component" value="Unassembled WGS sequence"/>
</dbReference>
<dbReference type="EMBL" id="VSRR010153935">
    <property type="protein sequence ID" value="MPD06975.1"/>
    <property type="molecule type" value="Genomic_DNA"/>
</dbReference>
<accession>A0A5B7KQ18</accession>